<name>A0ABD0JTW8_9CAEN</name>
<evidence type="ECO:0000313" key="5">
    <source>
        <dbReference type="Proteomes" id="UP001519460"/>
    </source>
</evidence>
<comment type="similarity">
    <text evidence="2">Belongs to the NAD(P)-dependent epimerase/dehydratase family. Dihydroflavonol-4-reductase subfamily.</text>
</comment>
<dbReference type="InterPro" id="IPR050425">
    <property type="entry name" value="NAD(P)_dehydrat-like"/>
</dbReference>
<dbReference type="CDD" id="cd05227">
    <property type="entry name" value="AR_SDR_e"/>
    <property type="match status" value="1"/>
</dbReference>
<protein>
    <recommendedName>
        <fullName evidence="3">NAD-dependent epimerase/dehydratase domain-containing protein</fullName>
    </recommendedName>
</protein>
<dbReference type="FunFam" id="3.40.50.720:FF:000336">
    <property type="entry name" value="Aldehyde reductase"/>
    <property type="match status" value="1"/>
</dbReference>
<organism evidence="4 5">
    <name type="scientific">Batillaria attramentaria</name>
    <dbReference type="NCBI Taxonomy" id="370345"/>
    <lineage>
        <taxon>Eukaryota</taxon>
        <taxon>Metazoa</taxon>
        <taxon>Spiralia</taxon>
        <taxon>Lophotrochozoa</taxon>
        <taxon>Mollusca</taxon>
        <taxon>Gastropoda</taxon>
        <taxon>Caenogastropoda</taxon>
        <taxon>Sorbeoconcha</taxon>
        <taxon>Cerithioidea</taxon>
        <taxon>Batillariidae</taxon>
        <taxon>Batillaria</taxon>
    </lineage>
</organism>
<gene>
    <name evidence="4" type="ORF">BaRGS_00030465</name>
</gene>
<evidence type="ECO:0000256" key="2">
    <source>
        <dbReference type="ARBA" id="ARBA00023445"/>
    </source>
</evidence>
<dbReference type="GO" id="GO:0016491">
    <property type="term" value="F:oxidoreductase activity"/>
    <property type="evidence" value="ECO:0007669"/>
    <property type="project" value="UniProtKB-KW"/>
</dbReference>
<dbReference type="SUPFAM" id="SSF51735">
    <property type="entry name" value="NAD(P)-binding Rossmann-fold domains"/>
    <property type="match status" value="1"/>
</dbReference>
<keyword evidence="1" id="KW-0560">Oxidoreductase</keyword>
<feature type="domain" description="NAD-dependent epimerase/dehydratase" evidence="3">
    <location>
        <begin position="56"/>
        <end position="294"/>
    </location>
</feature>
<reference evidence="4 5" key="1">
    <citation type="journal article" date="2023" name="Sci. Data">
        <title>Genome assembly of the Korean intertidal mud-creeper Batillaria attramentaria.</title>
        <authorList>
            <person name="Patra A.K."/>
            <person name="Ho P.T."/>
            <person name="Jun S."/>
            <person name="Lee S.J."/>
            <person name="Kim Y."/>
            <person name="Won Y.J."/>
        </authorList>
    </citation>
    <scope>NUCLEOTIDE SEQUENCE [LARGE SCALE GENOMIC DNA]</scope>
    <source>
        <strain evidence="4">Wonlab-2016</strain>
    </source>
</reference>
<proteinExistence type="inferred from homology"/>
<dbReference type="AlphaFoldDB" id="A0ABD0JTW8"/>
<dbReference type="Proteomes" id="UP001519460">
    <property type="component" value="Unassembled WGS sequence"/>
</dbReference>
<comment type="caution">
    <text evidence="4">The sequence shown here is derived from an EMBL/GenBank/DDBJ whole genome shotgun (WGS) entry which is preliminary data.</text>
</comment>
<dbReference type="InterPro" id="IPR036291">
    <property type="entry name" value="NAD(P)-bd_dom_sf"/>
</dbReference>
<dbReference type="Gene3D" id="3.40.50.720">
    <property type="entry name" value="NAD(P)-binding Rossmann-like Domain"/>
    <property type="match status" value="1"/>
</dbReference>
<evidence type="ECO:0000313" key="4">
    <source>
        <dbReference type="EMBL" id="KAK7478313.1"/>
    </source>
</evidence>
<dbReference type="Pfam" id="PF01370">
    <property type="entry name" value="Epimerase"/>
    <property type="match status" value="1"/>
</dbReference>
<evidence type="ECO:0000259" key="3">
    <source>
        <dbReference type="Pfam" id="PF01370"/>
    </source>
</evidence>
<accession>A0ABD0JTW8</accession>
<evidence type="ECO:0000256" key="1">
    <source>
        <dbReference type="ARBA" id="ARBA00023002"/>
    </source>
</evidence>
<dbReference type="PANTHER" id="PTHR10366:SF564">
    <property type="entry name" value="STEROL-4-ALPHA-CARBOXYLATE 3-DEHYDROGENASE, DECARBOXYLATING"/>
    <property type="match status" value="1"/>
</dbReference>
<sequence>MGRLTAVPVLVTGGYVTVAASGGAGPGHRDPMAMFTMLLMIGITDNKCAHKAESKVLVTGASGYVASHLVKQLQEAGHQVRGTVRSLRNTDKMKHLYDLCPNAAHKLELVEADLLDAESWTPAVEGMTHVMHVASPLPMKPPANEEEVIKPAVEGTLSVLRACAKSHTVKRVVFTSAGFVVGLNPASSGNPRTEADWADVAKLEGYSKSKYLAERAAWDFVKELPDGEKFELSVIIPCAVLGPPLHNSPFASMGIVQKILSREMPAVPKMNLPMIDVRDVAQAHVRAMTLPEAAGNRFICYTDSIWMSEIAALLKFVFEPQVVNRLDNTKMREVLKIQPRDIRDTIIDTAYGLIEKGFVAKTSDYRGPGGPEERQRYRELRL</sequence>
<dbReference type="EMBL" id="JACVVK020000329">
    <property type="protein sequence ID" value="KAK7478313.1"/>
    <property type="molecule type" value="Genomic_DNA"/>
</dbReference>
<dbReference type="PANTHER" id="PTHR10366">
    <property type="entry name" value="NAD DEPENDENT EPIMERASE/DEHYDRATASE"/>
    <property type="match status" value="1"/>
</dbReference>
<dbReference type="InterPro" id="IPR001509">
    <property type="entry name" value="Epimerase_deHydtase"/>
</dbReference>
<keyword evidence="5" id="KW-1185">Reference proteome</keyword>